<feature type="transmembrane region" description="Helical" evidence="2">
    <location>
        <begin position="48"/>
        <end position="66"/>
    </location>
</feature>
<protein>
    <submittedName>
        <fullName evidence="3">Uncharacterized protein</fullName>
    </submittedName>
</protein>
<name>A0A1X6X6T9_9MICO</name>
<evidence type="ECO:0000256" key="1">
    <source>
        <dbReference type="SAM" id="MobiDB-lite"/>
    </source>
</evidence>
<evidence type="ECO:0000256" key="2">
    <source>
        <dbReference type="SAM" id="Phobius"/>
    </source>
</evidence>
<reference evidence="4" key="1">
    <citation type="submission" date="2017-02" db="EMBL/GenBank/DDBJ databases">
        <authorList>
            <person name="Dridi B."/>
        </authorList>
    </citation>
    <scope>NUCLEOTIDE SEQUENCE [LARGE SCALE GENOMIC DNA]</scope>
    <source>
        <strain evidence="4">B Co 03.10</strain>
    </source>
</reference>
<feature type="region of interest" description="Disordered" evidence="1">
    <location>
        <begin position="24"/>
        <end position="44"/>
    </location>
</feature>
<organism evidence="3 4">
    <name type="scientific">Brevibacterium yomogidense</name>
    <dbReference type="NCBI Taxonomy" id="946573"/>
    <lineage>
        <taxon>Bacteria</taxon>
        <taxon>Bacillati</taxon>
        <taxon>Actinomycetota</taxon>
        <taxon>Actinomycetes</taxon>
        <taxon>Micrococcales</taxon>
        <taxon>Brevibacteriaceae</taxon>
        <taxon>Brevibacterium</taxon>
    </lineage>
</organism>
<proteinExistence type="predicted"/>
<dbReference type="EMBL" id="FWFF01000004">
    <property type="protein sequence ID" value="SLM94010.1"/>
    <property type="molecule type" value="Genomic_DNA"/>
</dbReference>
<gene>
    <name evidence="3" type="ORF">FM105_03935</name>
</gene>
<keyword evidence="2" id="KW-1133">Transmembrane helix</keyword>
<dbReference type="RefSeq" id="WP_101599996.1">
    <property type="nucleotide sequence ID" value="NZ_FWFF01000004.1"/>
</dbReference>
<keyword evidence="2" id="KW-0812">Transmembrane</keyword>
<keyword evidence="2" id="KW-0472">Membrane</keyword>
<evidence type="ECO:0000313" key="3">
    <source>
        <dbReference type="EMBL" id="SLM94010.1"/>
    </source>
</evidence>
<sequence>MLVRTRALLITALLSVLALVGGLASPASPSRRRGRRDSRPDRGDVPGWVLITVMTAALVVALWALAGEAFTSLFTDSINKVRQAG</sequence>
<dbReference type="AlphaFoldDB" id="A0A1X6X6T9"/>
<evidence type="ECO:0000313" key="4">
    <source>
        <dbReference type="Proteomes" id="UP000196581"/>
    </source>
</evidence>
<keyword evidence="4" id="KW-1185">Reference proteome</keyword>
<accession>A0A1X6X6T9</accession>
<dbReference type="Proteomes" id="UP000196581">
    <property type="component" value="Unassembled WGS sequence"/>
</dbReference>